<organism evidence="1 2">
    <name type="scientific">Geodia barretti</name>
    <name type="common">Barrett's horny sponge</name>
    <dbReference type="NCBI Taxonomy" id="519541"/>
    <lineage>
        <taxon>Eukaryota</taxon>
        <taxon>Metazoa</taxon>
        <taxon>Porifera</taxon>
        <taxon>Demospongiae</taxon>
        <taxon>Heteroscleromorpha</taxon>
        <taxon>Tetractinellida</taxon>
        <taxon>Astrophorina</taxon>
        <taxon>Geodiidae</taxon>
        <taxon>Geodia</taxon>
    </lineage>
</organism>
<dbReference type="Proteomes" id="UP001174909">
    <property type="component" value="Unassembled WGS sequence"/>
</dbReference>
<name>A0AA35WW47_GEOBA</name>
<gene>
    <name evidence="1" type="ORF">GBAR_LOCUS20226</name>
</gene>
<dbReference type="EMBL" id="CASHTH010002842">
    <property type="protein sequence ID" value="CAI8036053.1"/>
    <property type="molecule type" value="Genomic_DNA"/>
</dbReference>
<sequence>MMNSNVNIANASGVIALYTITAHIHTHTCTPFYKHYYGGQKTKHCVACNSKQFFIAEA</sequence>
<comment type="caution">
    <text evidence="1">The sequence shown here is derived from an EMBL/GenBank/DDBJ whole genome shotgun (WGS) entry which is preliminary data.</text>
</comment>
<protein>
    <submittedName>
        <fullName evidence="1">Uncharacterized protein</fullName>
    </submittedName>
</protein>
<keyword evidence="2" id="KW-1185">Reference proteome</keyword>
<dbReference type="AlphaFoldDB" id="A0AA35WW47"/>
<evidence type="ECO:0000313" key="2">
    <source>
        <dbReference type="Proteomes" id="UP001174909"/>
    </source>
</evidence>
<proteinExistence type="predicted"/>
<reference evidence="1" key="1">
    <citation type="submission" date="2023-03" db="EMBL/GenBank/DDBJ databases">
        <authorList>
            <person name="Steffen K."/>
            <person name="Cardenas P."/>
        </authorList>
    </citation>
    <scope>NUCLEOTIDE SEQUENCE</scope>
</reference>
<evidence type="ECO:0000313" key="1">
    <source>
        <dbReference type="EMBL" id="CAI8036053.1"/>
    </source>
</evidence>
<accession>A0AA35WW47</accession>